<sequence length="166" mass="19178">MILLFKKIRFPFFALVLFSFFQCTTSFAPRFDEMIFQELSTSSEEVLSFFSMIENGTKVNSFENREANYNQLIGKFEALELKTRARPIPAKSVLEKVNHSLELRNGTEITGDYPSAFAMGEIAKTLKMMKKTDAQEGLKIKTIQVFKNQVLIYLDQALTYENFLNR</sequence>
<evidence type="ECO:0000313" key="3">
    <source>
        <dbReference type="Proteomes" id="UP000552241"/>
    </source>
</evidence>
<feature type="signal peptide" evidence="1">
    <location>
        <begin position="1"/>
        <end position="28"/>
    </location>
</feature>
<accession>A0A838ZS13</accession>
<keyword evidence="3" id="KW-1185">Reference proteome</keyword>
<comment type="caution">
    <text evidence="2">The sequence shown here is derived from an EMBL/GenBank/DDBJ whole genome shotgun (WGS) entry which is preliminary data.</text>
</comment>
<gene>
    <name evidence="2" type="ORF">HU137_03220</name>
</gene>
<dbReference type="EMBL" id="JACDZE010000001">
    <property type="protein sequence ID" value="MBA5628779.1"/>
    <property type="molecule type" value="Genomic_DNA"/>
</dbReference>
<dbReference type="RefSeq" id="WP_182042365.1">
    <property type="nucleotide sequence ID" value="NZ_JACDZE010000001.1"/>
</dbReference>
<feature type="chain" id="PRO_5032861886" description="DUF4142 domain-containing protein" evidence="1">
    <location>
        <begin position="29"/>
        <end position="166"/>
    </location>
</feature>
<evidence type="ECO:0008006" key="4">
    <source>
        <dbReference type="Google" id="ProtNLM"/>
    </source>
</evidence>
<dbReference type="AlphaFoldDB" id="A0A838ZS13"/>
<keyword evidence="1" id="KW-0732">Signal</keyword>
<organism evidence="2 3">
    <name type="scientific">Moheibacter lacus</name>
    <dbReference type="NCBI Taxonomy" id="2745851"/>
    <lineage>
        <taxon>Bacteria</taxon>
        <taxon>Pseudomonadati</taxon>
        <taxon>Bacteroidota</taxon>
        <taxon>Flavobacteriia</taxon>
        <taxon>Flavobacteriales</taxon>
        <taxon>Weeksellaceae</taxon>
        <taxon>Moheibacter</taxon>
    </lineage>
</organism>
<protein>
    <recommendedName>
        <fullName evidence="4">DUF4142 domain-containing protein</fullName>
    </recommendedName>
</protein>
<dbReference type="Proteomes" id="UP000552241">
    <property type="component" value="Unassembled WGS sequence"/>
</dbReference>
<reference evidence="2 3" key="1">
    <citation type="submission" date="2020-07" db="EMBL/GenBank/DDBJ databases">
        <title>Moheibacter lacus sp. nov., a member of the family Flavobacteriaceae isolated from freshwater lake sediment.</title>
        <authorList>
            <person name="Liu Y."/>
        </authorList>
    </citation>
    <scope>NUCLEOTIDE SEQUENCE [LARGE SCALE GENOMIC DNA]</scope>
    <source>
        <strain evidence="2 3">BDHS18</strain>
    </source>
</reference>
<name>A0A838ZS13_9FLAO</name>
<evidence type="ECO:0000313" key="2">
    <source>
        <dbReference type="EMBL" id="MBA5628779.1"/>
    </source>
</evidence>
<proteinExistence type="predicted"/>
<evidence type="ECO:0000256" key="1">
    <source>
        <dbReference type="SAM" id="SignalP"/>
    </source>
</evidence>